<organism evidence="1 2">
    <name type="scientific">Trichonephila clavipes</name>
    <name type="common">Golden silk orbweaver</name>
    <name type="synonym">Nephila clavipes</name>
    <dbReference type="NCBI Taxonomy" id="2585209"/>
    <lineage>
        <taxon>Eukaryota</taxon>
        <taxon>Metazoa</taxon>
        <taxon>Ecdysozoa</taxon>
        <taxon>Arthropoda</taxon>
        <taxon>Chelicerata</taxon>
        <taxon>Arachnida</taxon>
        <taxon>Araneae</taxon>
        <taxon>Araneomorphae</taxon>
        <taxon>Entelegynae</taxon>
        <taxon>Araneoidea</taxon>
        <taxon>Nephilidae</taxon>
        <taxon>Trichonephila</taxon>
    </lineage>
</organism>
<gene>
    <name evidence="1" type="primary">X975_14237</name>
    <name evidence="1" type="ORF">TNCV_364161</name>
</gene>
<protein>
    <submittedName>
        <fullName evidence="1">Transposable element Tcb2 transposase</fullName>
    </submittedName>
</protein>
<evidence type="ECO:0000313" key="1">
    <source>
        <dbReference type="EMBL" id="GFY13169.1"/>
    </source>
</evidence>
<dbReference type="InterPro" id="IPR036397">
    <property type="entry name" value="RNaseH_sf"/>
</dbReference>
<comment type="caution">
    <text evidence="1">The sequence shown here is derived from an EMBL/GenBank/DDBJ whole genome shotgun (WGS) entry which is preliminary data.</text>
</comment>
<dbReference type="Proteomes" id="UP000887159">
    <property type="component" value="Unassembled WGS sequence"/>
</dbReference>
<keyword evidence="2" id="KW-1185">Reference proteome</keyword>
<dbReference type="Gene3D" id="3.30.420.10">
    <property type="entry name" value="Ribonuclease H-like superfamily/Ribonuclease H"/>
    <property type="match status" value="1"/>
</dbReference>
<dbReference type="AlphaFoldDB" id="A0A8X6SGB9"/>
<accession>A0A8X6SGB9</accession>
<dbReference type="GO" id="GO:0003676">
    <property type="term" value="F:nucleic acid binding"/>
    <property type="evidence" value="ECO:0007669"/>
    <property type="project" value="InterPro"/>
</dbReference>
<dbReference type="EMBL" id="BMAU01021320">
    <property type="protein sequence ID" value="GFY13169.1"/>
    <property type="molecule type" value="Genomic_DNA"/>
</dbReference>
<proteinExistence type="predicted"/>
<name>A0A8X6SGB9_TRICX</name>
<evidence type="ECO:0000313" key="2">
    <source>
        <dbReference type="Proteomes" id="UP000887159"/>
    </source>
</evidence>
<sequence>MPLRRFRRQSEQLSQFERGRIIGMMEAGWSAKRVARQLRHSDCVVAPSLGTPVSSRTIRRRLTEGHLGSRVLPLTPPIDVFGWSGATYEDTGLQVVLSNESRFNLCSDDNRVHVWKSRGERPNPAFALQRHTAPTAGVMIAQRYVHDILLQPHVLALLQRLPGALFQQDNARPHTARVSQDCLRTVTTFLVLPHPQICLQSSIYEIIWNGELDILRV</sequence>
<dbReference type="Gene3D" id="1.10.10.60">
    <property type="entry name" value="Homeodomain-like"/>
    <property type="match status" value="1"/>
</dbReference>
<reference evidence="1" key="1">
    <citation type="submission" date="2020-08" db="EMBL/GenBank/DDBJ databases">
        <title>Multicomponent nature underlies the extraordinary mechanical properties of spider dragline silk.</title>
        <authorList>
            <person name="Kono N."/>
            <person name="Nakamura H."/>
            <person name="Mori M."/>
            <person name="Yoshida Y."/>
            <person name="Ohtoshi R."/>
            <person name="Malay A.D."/>
            <person name="Moran D.A.P."/>
            <person name="Tomita M."/>
            <person name="Numata K."/>
            <person name="Arakawa K."/>
        </authorList>
    </citation>
    <scope>NUCLEOTIDE SEQUENCE</scope>
</reference>